<sequence>MYKPLTKNIVSVLVLNKANVLARVVGMFGQRGFNIDSLTVSATNDPTISRITIVFDARATSMQQIITQTEKLEVVKSVTVLTRENGLYRDMLLMKVQARPEDRQAIKNIVDIYRGRIVDLSRDSLIVELTGTPNKINGFIDVMADYNIQEVCRTGITAIEVAENIGEGDRDD</sequence>
<evidence type="ECO:0000256" key="1">
    <source>
        <dbReference type="ARBA" id="ARBA00004974"/>
    </source>
</evidence>
<dbReference type="GO" id="GO:0003984">
    <property type="term" value="F:acetolactate synthase activity"/>
    <property type="evidence" value="ECO:0007669"/>
    <property type="project" value="UniProtKB-UniRule"/>
</dbReference>
<accession>A0A6A8M8T8</accession>
<dbReference type="Pfam" id="PF10369">
    <property type="entry name" value="ALS_ss_C"/>
    <property type="match status" value="1"/>
</dbReference>
<dbReference type="CDD" id="cd04878">
    <property type="entry name" value="ACT_AHAS"/>
    <property type="match status" value="1"/>
</dbReference>
<evidence type="ECO:0000313" key="10">
    <source>
        <dbReference type="EMBL" id="MST69140.1"/>
    </source>
</evidence>
<dbReference type="GO" id="GO:0009097">
    <property type="term" value="P:isoleucine biosynthetic process"/>
    <property type="evidence" value="ECO:0007669"/>
    <property type="project" value="UniProtKB-UniRule"/>
</dbReference>
<comment type="caution">
    <text evidence="10">The sequence shown here is derived from an EMBL/GenBank/DDBJ whole genome shotgun (WGS) entry which is preliminary data.</text>
</comment>
<dbReference type="PANTHER" id="PTHR30239">
    <property type="entry name" value="ACETOLACTATE SYNTHASE SMALL SUBUNIT"/>
    <property type="match status" value="1"/>
</dbReference>
<comment type="catalytic activity">
    <reaction evidence="7 8">
        <text>2 pyruvate + H(+) = (2S)-2-acetolactate + CO2</text>
        <dbReference type="Rhea" id="RHEA:25249"/>
        <dbReference type="ChEBI" id="CHEBI:15361"/>
        <dbReference type="ChEBI" id="CHEBI:15378"/>
        <dbReference type="ChEBI" id="CHEBI:16526"/>
        <dbReference type="ChEBI" id="CHEBI:58476"/>
        <dbReference type="EC" id="2.2.1.6"/>
    </reaction>
</comment>
<dbReference type="GO" id="GO:1990610">
    <property type="term" value="F:acetolactate synthase regulator activity"/>
    <property type="evidence" value="ECO:0007669"/>
    <property type="project" value="UniProtKB-UniRule"/>
</dbReference>
<comment type="subunit">
    <text evidence="4 8">Dimer of large and small chains.</text>
</comment>
<evidence type="ECO:0000256" key="3">
    <source>
        <dbReference type="ARBA" id="ARBA00006341"/>
    </source>
</evidence>
<evidence type="ECO:0000256" key="8">
    <source>
        <dbReference type="RuleBase" id="RU368092"/>
    </source>
</evidence>
<protein>
    <recommendedName>
        <fullName evidence="8">Acetolactate synthase small subunit</fullName>
        <shortName evidence="8">AHAS</shortName>
        <shortName evidence="8">ALS</shortName>
        <ecNumber evidence="8">2.2.1.6</ecNumber>
    </recommendedName>
    <alternativeName>
        <fullName evidence="8">Acetohydroxy-acid synthase small subunit</fullName>
    </alternativeName>
</protein>
<dbReference type="UniPathway" id="UPA00049">
    <property type="reaction ID" value="UER00059"/>
</dbReference>
<dbReference type="FunFam" id="3.30.70.1150:FF:000001">
    <property type="entry name" value="Acetolactate synthase small subunit"/>
    <property type="match status" value="1"/>
</dbReference>
<gene>
    <name evidence="10" type="primary">ilvN</name>
    <name evidence="10" type="ORF">FYJ66_05990</name>
</gene>
<comment type="pathway">
    <text evidence="1 8">Amino-acid biosynthesis; L-isoleucine biosynthesis; L-isoleucine from 2-oxobutanoate: step 1/4.</text>
</comment>
<dbReference type="Gene3D" id="3.30.70.260">
    <property type="match status" value="1"/>
</dbReference>
<evidence type="ECO:0000256" key="2">
    <source>
        <dbReference type="ARBA" id="ARBA00005025"/>
    </source>
</evidence>
<dbReference type="Pfam" id="PF22629">
    <property type="entry name" value="ACT_AHAS_ss"/>
    <property type="match status" value="1"/>
</dbReference>
<dbReference type="InterPro" id="IPR002912">
    <property type="entry name" value="ACT_dom"/>
</dbReference>
<dbReference type="NCBIfam" id="NF008864">
    <property type="entry name" value="PRK11895.1"/>
    <property type="match status" value="1"/>
</dbReference>
<keyword evidence="5 8" id="KW-0028">Amino-acid biosynthesis</keyword>
<evidence type="ECO:0000256" key="6">
    <source>
        <dbReference type="ARBA" id="ARBA00023304"/>
    </source>
</evidence>
<proteinExistence type="inferred from homology"/>
<comment type="function">
    <text evidence="8">Catalyzes the conversion of 2 pyruvate molecules into acetolactate in the first common step of the biosynthetic pathway of the branched-amino acids such as leucine, isoleucine, and valine.</text>
</comment>
<dbReference type="InterPro" id="IPR045865">
    <property type="entry name" value="ACT-like_dom_sf"/>
</dbReference>
<keyword evidence="8 10" id="KW-0808">Transferase</keyword>
<dbReference type="EC" id="2.2.1.6" evidence="8"/>
<dbReference type="InterPro" id="IPR027271">
    <property type="entry name" value="Acetolactate_synth/TF_NikR_C"/>
</dbReference>
<dbReference type="UniPathway" id="UPA00047">
    <property type="reaction ID" value="UER00055"/>
</dbReference>
<dbReference type="PANTHER" id="PTHR30239:SF0">
    <property type="entry name" value="ACETOLACTATE SYNTHASE SMALL SUBUNIT 1, CHLOROPLASTIC"/>
    <property type="match status" value="1"/>
</dbReference>
<dbReference type="InterPro" id="IPR054480">
    <property type="entry name" value="AHAS_small-like_ACT"/>
</dbReference>
<dbReference type="NCBIfam" id="TIGR00119">
    <property type="entry name" value="acolac_sm"/>
    <property type="match status" value="1"/>
</dbReference>
<evidence type="ECO:0000259" key="9">
    <source>
        <dbReference type="PROSITE" id="PS51671"/>
    </source>
</evidence>
<dbReference type="EMBL" id="VUNB01000004">
    <property type="protein sequence ID" value="MST69140.1"/>
    <property type="molecule type" value="Genomic_DNA"/>
</dbReference>
<dbReference type="GO" id="GO:0009099">
    <property type="term" value="P:L-valine biosynthetic process"/>
    <property type="evidence" value="ECO:0007669"/>
    <property type="project" value="UniProtKB-UniRule"/>
</dbReference>
<organism evidence="10">
    <name type="scientific">Baileyella intestinalis</name>
    <dbReference type="NCBI Taxonomy" id="2606709"/>
    <lineage>
        <taxon>Bacteria</taxon>
        <taxon>Bacillati</taxon>
        <taxon>Bacillota</taxon>
        <taxon>Clostridia</taxon>
        <taxon>Peptostreptococcales</taxon>
        <taxon>Anaerovoracaceae</taxon>
        <taxon>Baileyella</taxon>
    </lineage>
</organism>
<dbReference type="InterPro" id="IPR039557">
    <property type="entry name" value="AHAS_ACT"/>
</dbReference>
<dbReference type="InterPro" id="IPR019455">
    <property type="entry name" value="Acetolactate_synth_ssu_C"/>
</dbReference>
<dbReference type="RefSeq" id="WP_154572607.1">
    <property type="nucleotide sequence ID" value="NZ_DBEZJY010000047.1"/>
</dbReference>
<dbReference type="AlphaFoldDB" id="A0A6A8M8T8"/>
<reference evidence="10" key="1">
    <citation type="submission" date="2019-09" db="EMBL/GenBank/DDBJ databases">
        <title>In-depth cultivation of the pig gut microbiome towards novel bacterial diversity and tailored functional studies.</title>
        <authorList>
            <person name="Wylensek D."/>
            <person name="Hitch T.C.A."/>
            <person name="Clavel T."/>
        </authorList>
    </citation>
    <scope>NUCLEOTIDE SEQUENCE</scope>
    <source>
        <strain evidence="10">RF-744-FAT-WT-3</strain>
    </source>
</reference>
<dbReference type="SUPFAM" id="SSF55021">
    <property type="entry name" value="ACT-like"/>
    <property type="match status" value="2"/>
</dbReference>
<dbReference type="GO" id="GO:0005829">
    <property type="term" value="C:cytosol"/>
    <property type="evidence" value="ECO:0007669"/>
    <property type="project" value="TreeGrafter"/>
</dbReference>
<comment type="similarity">
    <text evidence="3 8">Belongs to the acetolactate synthase small subunit family.</text>
</comment>
<name>A0A6A8M8T8_9FIRM</name>
<feature type="domain" description="ACT" evidence="9">
    <location>
        <begin position="9"/>
        <end position="83"/>
    </location>
</feature>
<dbReference type="Gene3D" id="3.30.70.1150">
    <property type="entry name" value="ACT-like. Chain A, domain 2"/>
    <property type="match status" value="1"/>
</dbReference>
<comment type="pathway">
    <text evidence="2 8">Amino-acid biosynthesis; L-valine biosynthesis; L-valine from pyruvate: step 1/4.</text>
</comment>
<evidence type="ECO:0000256" key="7">
    <source>
        <dbReference type="ARBA" id="ARBA00048670"/>
    </source>
</evidence>
<evidence type="ECO:0000256" key="4">
    <source>
        <dbReference type="ARBA" id="ARBA00011744"/>
    </source>
</evidence>
<keyword evidence="6 8" id="KW-0100">Branched-chain amino acid biosynthesis</keyword>
<dbReference type="InterPro" id="IPR004789">
    <property type="entry name" value="Acetalactate_synth_ssu"/>
</dbReference>
<evidence type="ECO:0000256" key="5">
    <source>
        <dbReference type="ARBA" id="ARBA00022605"/>
    </source>
</evidence>
<dbReference type="PROSITE" id="PS51671">
    <property type="entry name" value="ACT"/>
    <property type="match status" value="1"/>
</dbReference>